<reference evidence="2" key="1">
    <citation type="submission" date="2023-01" db="EMBL/GenBank/DDBJ databases">
        <title>Exophiala dermititidis isolated from Cystic Fibrosis Patient.</title>
        <authorList>
            <person name="Kurbessoian T."/>
            <person name="Crocker A."/>
            <person name="Murante D."/>
            <person name="Hogan D.A."/>
            <person name="Stajich J.E."/>
        </authorList>
    </citation>
    <scope>NUCLEOTIDE SEQUENCE</scope>
    <source>
        <strain evidence="2">Ex8</strain>
    </source>
</reference>
<organism evidence="2 3">
    <name type="scientific">Exophiala dermatitidis</name>
    <name type="common">Black yeast-like fungus</name>
    <name type="synonym">Wangiella dermatitidis</name>
    <dbReference type="NCBI Taxonomy" id="5970"/>
    <lineage>
        <taxon>Eukaryota</taxon>
        <taxon>Fungi</taxon>
        <taxon>Dikarya</taxon>
        <taxon>Ascomycota</taxon>
        <taxon>Pezizomycotina</taxon>
        <taxon>Eurotiomycetes</taxon>
        <taxon>Chaetothyriomycetidae</taxon>
        <taxon>Chaetothyriales</taxon>
        <taxon>Herpotrichiellaceae</taxon>
        <taxon>Exophiala</taxon>
    </lineage>
</organism>
<dbReference type="EMBL" id="JAJGCB010000004">
    <property type="protein sequence ID" value="KAJ8993390.1"/>
    <property type="molecule type" value="Genomic_DNA"/>
</dbReference>
<sequence length="72" mass="7684">MPEHPDNDDTFANKVETKIGEASDISVDKSDPAKMADQAEKMMPGGGGSNSSSSDDNLDPDPQQNKTFAQDK</sequence>
<feature type="compositionally biased region" description="Basic and acidic residues" evidence="1">
    <location>
        <begin position="15"/>
        <end position="40"/>
    </location>
</feature>
<dbReference type="AlphaFoldDB" id="A0AAN6IW88"/>
<gene>
    <name evidence="2" type="ORF">HRR80_003413</name>
</gene>
<evidence type="ECO:0000313" key="2">
    <source>
        <dbReference type="EMBL" id="KAJ8993390.1"/>
    </source>
</evidence>
<proteinExistence type="predicted"/>
<comment type="caution">
    <text evidence="2">The sequence shown here is derived from an EMBL/GenBank/DDBJ whole genome shotgun (WGS) entry which is preliminary data.</text>
</comment>
<dbReference type="Proteomes" id="UP001161757">
    <property type="component" value="Unassembled WGS sequence"/>
</dbReference>
<protein>
    <submittedName>
        <fullName evidence="2">Uncharacterized protein</fullName>
    </submittedName>
</protein>
<feature type="region of interest" description="Disordered" evidence="1">
    <location>
        <begin position="1"/>
        <end position="72"/>
    </location>
</feature>
<evidence type="ECO:0000256" key="1">
    <source>
        <dbReference type="SAM" id="MobiDB-lite"/>
    </source>
</evidence>
<evidence type="ECO:0000313" key="3">
    <source>
        <dbReference type="Proteomes" id="UP001161757"/>
    </source>
</evidence>
<feature type="compositionally biased region" description="Polar residues" evidence="1">
    <location>
        <begin position="62"/>
        <end position="72"/>
    </location>
</feature>
<accession>A0AAN6IW88</accession>
<name>A0AAN6IW88_EXODE</name>